<gene>
    <name evidence="2" type="ORF">SAMN04487969_12945</name>
</gene>
<feature type="region of interest" description="Disordered" evidence="1">
    <location>
        <begin position="399"/>
        <end position="418"/>
    </location>
</feature>
<feature type="region of interest" description="Disordered" evidence="1">
    <location>
        <begin position="367"/>
        <end position="391"/>
    </location>
</feature>
<evidence type="ECO:0000313" key="3">
    <source>
        <dbReference type="Proteomes" id="UP000183410"/>
    </source>
</evidence>
<protein>
    <submittedName>
        <fullName evidence="2">Phage late control gene D protein (GPD)</fullName>
    </submittedName>
</protein>
<dbReference type="Gene3D" id="3.55.50.10">
    <property type="entry name" value="Baseplate protein-like domains"/>
    <property type="match status" value="1"/>
</dbReference>
<accession>A0A1I2I2P2</accession>
<keyword evidence="3" id="KW-1185">Reference proteome</keyword>
<evidence type="ECO:0000256" key="1">
    <source>
        <dbReference type="SAM" id="MobiDB-lite"/>
    </source>
</evidence>
<proteinExistence type="predicted"/>
<dbReference type="AlphaFoldDB" id="A0A1I2I2P2"/>
<sequence>MGDQVLNYGDIRITSYELVRLHELEVVKSVNNHAYLMFSGVIHEEKKDSYVNQTTAQTPVKVLLKDKETGKDEVLFSGFVLDVEVKAVRGIYYIEVKAVSYTYLLDVKRNKRSFQNPKLSYSGLVDAVISNYSKADCIDAASQGKAIQTIVMQYEETDWQFLKRIASRFHTVLVAAAEMSAPCFFLGLPEDQDKGKLVTKHYTAKKRVSEYQYAVENDVPGIDDQDYTVYEVESERLLVPGNEVLFKARKLVVGRAVSCMKNSILTHTYQLFPRKGLRQKKEYNQAIIGASIQATVVKINKDTVRAKLDMDDQEDPNTDYWFPYSTIYASEGNTGWYCMPEENDNIRIYFPSSKEEEGYAISSVKRGATSDAKSSGGSSGSTGASGSTGTAAASRAVAPAASASGGAKDDGSDWMSNSDRKSFRTKYGKEIVLEPHQIVIQAGGMSIVISDAQGIQITSDQNISINAGGSMMMKAKNIQLSAGKIELSGKANTITLGDSLVKVDGEEIKMN</sequence>
<reference evidence="3" key="1">
    <citation type="submission" date="2016-10" db="EMBL/GenBank/DDBJ databases">
        <authorList>
            <person name="Varghese N."/>
            <person name="Submissions S."/>
        </authorList>
    </citation>
    <scope>NUCLEOTIDE SEQUENCE [LARGE SCALE GENOMIC DNA]</scope>
    <source>
        <strain evidence="3">CGMCC 1.10223</strain>
    </source>
</reference>
<dbReference type="Proteomes" id="UP000183410">
    <property type="component" value="Unassembled WGS sequence"/>
</dbReference>
<organism evidence="2 3">
    <name type="scientific">Paenibacillus algorifonticola</name>
    <dbReference type="NCBI Taxonomy" id="684063"/>
    <lineage>
        <taxon>Bacteria</taxon>
        <taxon>Bacillati</taxon>
        <taxon>Bacillota</taxon>
        <taxon>Bacilli</taxon>
        <taxon>Bacillales</taxon>
        <taxon>Paenibacillaceae</taxon>
        <taxon>Paenibacillus</taxon>
    </lineage>
</organism>
<dbReference type="EMBL" id="FONN01000029">
    <property type="protein sequence ID" value="SFF35903.1"/>
    <property type="molecule type" value="Genomic_DNA"/>
</dbReference>
<name>A0A1I2I2P2_9BACL</name>
<dbReference type="SUPFAM" id="SSF69279">
    <property type="entry name" value="Phage tail proteins"/>
    <property type="match status" value="1"/>
</dbReference>
<dbReference type="RefSeq" id="WP_046234176.1">
    <property type="nucleotide sequence ID" value="NZ_FONN01000029.1"/>
</dbReference>
<dbReference type="OrthoDB" id="95423at2"/>
<evidence type="ECO:0000313" key="2">
    <source>
        <dbReference type="EMBL" id="SFF35903.1"/>
    </source>
</evidence>
<dbReference type="Gene3D" id="2.30.110.50">
    <property type="match status" value="1"/>
</dbReference>